<dbReference type="PANTHER" id="PTHR31513:SF2">
    <property type="entry name" value="MRAZ"/>
    <property type="match status" value="1"/>
</dbReference>
<feature type="transmembrane region" description="Helical" evidence="2">
    <location>
        <begin position="1312"/>
        <end position="1337"/>
    </location>
</feature>
<dbReference type="Pfam" id="PF26010">
    <property type="entry name" value="DUF8003"/>
    <property type="match status" value="1"/>
</dbReference>
<dbReference type="SMART" id="SM01411">
    <property type="entry name" value="Ephrin_rec_like"/>
    <property type="match status" value="1"/>
</dbReference>
<dbReference type="EMBL" id="OZ019895">
    <property type="protein sequence ID" value="CAK9219275.1"/>
    <property type="molecule type" value="Genomic_DNA"/>
</dbReference>
<feature type="transmembrane region" description="Helical" evidence="2">
    <location>
        <begin position="899"/>
        <end position="924"/>
    </location>
</feature>
<feature type="region of interest" description="Disordered" evidence="1">
    <location>
        <begin position="170"/>
        <end position="220"/>
    </location>
</feature>
<accession>A0ABP0UDI0</accession>
<keyword evidence="2" id="KW-0472">Membrane</keyword>
<evidence type="ECO:0000256" key="2">
    <source>
        <dbReference type="SAM" id="Phobius"/>
    </source>
</evidence>
<dbReference type="PANTHER" id="PTHR31513">
    <property type="entry name" value="EPHRIN TYPE-B RECEPTOR"/>
    <property type="match status" value="1"/>
</dbReference>
<feature type="compositionally biased region" description="Gly residues" evidence="1">
    <location>
        <begin position="193"/>
        <end position="203"/>
    </location>
</feature>
<evidence type="ECO:0000256" key="1">
    <source>
        <dbReference type="SAM" id="MobiDB-lite"/>
    </source>
</evidence>
<reference evidence="4" key="1">
    <citation type="submission" date="2024-02" db="EMBL/GenBank/DDBJ databases">
        <authorList>
            <consortium name="ELIXIR-Norway"/>
            <consortium name="Elixir Norway"/>
        </authorList>
    </citation>
    <scope>NUCLEOTIDE SEQUENCE</scope>
</reference>
<protein>
    <recommendedName>
        <fullName evidence="3">DUF8003 domain-containing protein</fullName>
    </recommendedName>
</protein>
<dbReference type="InterPro" id="IPR058316">
    <property type="entry name" value="DUF8003"/>
</dbReference>
<sequence>MAILHLQGFFRRLLLYYLVHTVSVIYCSELELSLVNWTDASSTTYSGVVAEGAVQLPNRLPDCGPSLPSYDPSCWPQVKNQSLGCETDLHGVGSIDTVCVLSQSITLLNNSVIVGQGTLELLSNVSLSCGSPGCTLIILLSGDLNLGSSSSVVGGTLTIQASNVHLGDNSTLDSTAFSGSPPAQTSGTPTGSEGAGGGHGGRGASCESDEGKDQSDTWGGDTYAWTSLNYPWSYGSKGGESGETTEDVGGGLGGGRVGLTVVGRLDVMGTIEANGGSVSEGGGGGGSGGSIIIKAAQIKGVGTISASGGTGQGGGGGGRVSIECPDYGNVTVLVHGGDSLGCPTNAGGAGTHFDVVLRSLHVSNNNKATQTDTVLLEFPIQRPLWGNLIVESSARVGVPLLWSRIQVRERIKLLSGSTLSFGLARFSSSEFELVADELSMDDSAVKVFGALKMTVRILVMTSSAITVVASKDDLIVATSTVEASSIMLLKDGSSIKSNSNLGMHGQGLLSLVGLGDCIKAQRLFLSLFYDIYVGRNASLQAPLEADSPIKEEITKLYCESTECPVEVTTPSEDCTLNISSPFSLQICRVDHIDVLGLVLGSVVHIQRARNVTISPGGVISASALGCQGGPGKGGYNVGSAGGGGGHGGKGGPGIYGSKRSEGGDVYGNKQLPCELGSGGGTSAGLGYTAGGGVIVLGSLDHPISTVEVYGVLAADGENSDEVGSKVAITEEGGPGGGSGGSLLLFLKTMTMGNMSLFSSVGGHGGLVGGGGGGGGRVHFHWSNIATGEDFVPLATGRGIIATRGGIGSKSGLEGGNGTITGKPCPQGLYGLFCEECEIGTYKDEIGSARELCKPCPPEQLPHRALYTYVRGGVRKPKCPYQCTSEKYRMPNCYTMLEDLIYTLGGPWLFTLLLSCIMVILALVLSVARVKLVGDDFTTPPPAPHGAHIDHSFPFLESLEEVLETTRVEESQTHMHRMYFMGCNSFGEPWYLPHSPPEQIIDHVYEDAFNRFVEELNTLAAYQWWEGSVHSILTVLAYPLAWSWQDWRRQIKIQRLREYVCSEYDHACLRSCRSRALYEGLKLAATPDLMLAYIDVFLGGDEKQPDLPPKLMDRLPMSILFGGNGSYMAPYCLHSDNLLTTLLSQAMPATMWYRMVAGLNAQLRTVRRGWLRCSLLPVINWLNTHANPWLAAQGLHVDLAWFQATASGYYQLGLVLNARDEAPHSLYHSDLMSLARSSGSARYGLIDPDGVFPRPEQPWHLSPSYSMLGTSRRSIGGAIIDTVTLKSLEDHHRYTFLPLTFLLRNTRPVGHQASVGLVISLLLLVDLSLTLLTLLQYYSISTGAILIVVLVLPLISLLPSAAGLNALFSHGPRRSASLARVYALWNTTAIVNMLVAVVLGFFYYELVLGPANDPLHHYGVSSYKEDDSWWLFPGLLLLVKCVQARMIDNHIANLEIQDTTLYSTDPTIFWES</sequence>
<proteinExistence type="predicted"/>
<gene>
    <name evidence="4" type="ORF">CSSPTR1EN2_LOCUS14403</name>
</gene>
<keyword evidence="2" id="KW-1133">Transmembrane helix</keyword>
<keyword evidence="5" id="KW-1185">Reference proteome</keyword>
<name>A0ABP0UDI0_9BRYO</name>
<organism evidence="4 5">
    <name type="scientific">Sphagnum troendelagicum</name>
    <dbReference type="NCBI Taxonomy" id="128251"/>
    <lineage>
        <taxon>Eukaryota</taxon>
        <taxon>Viridiplantae</taxon>
        <taxon>Streptophyta</taxon>
        <taxon>Embryophyta</taxon>
        <taxon>Bryophyta</taxon>
        <taxon>Sphagnophytina</taxon>
        <taxon>Sphagnopsida</taxon>
        <taxon>Sphagnales</taxon>
        <taxon>Sphagnaceae</taxon>
        <taxon>Sphagnum</taxon>
    </lineage>
</organism>
<feature type="transmembrane region" description="Helical" evidence="2">
    <location>
        <begin position="1343"/>
        <end position="1368"/>
    </location>
</feature>
<dbReference type="Proteomes" id="UP001497512">
    <property type="component" value="Chromosome 3"/>
</dbReference>
<feature type="transmembrane region" description="Helical" evidence="2">
    <location>
        <begin position="1380"/>
        <end position="1403"/>
    </location>
</feature>
<keyword evidence="2" id="KW-0812">Transmembrane</keyword>
<feature type="domain" description="DUF8003" evidence="3">
    <location>
        <begin position="819"/>
        <end position="893"/>
    </location>
</feature>
<feature type="compositionally biased region" description="Polar residues" evidence="1">
    <location>
        <begin position="170"/>
        <end position="184"/>
    </location>
</feature>
<evidence type="ECO:0000259" key="3">
    <source>
        <dbReference type="Pfam" id="PF26010"/>
    </source>
</evidence>
<evidence type="ECO:0000313" key="5">
    <source>
        <dbReference type="Proteomes" id="UP001497512"/>
    </source>
</evidence>
<evidence type="ECO:0000313" key="4">
    <source>
        <dbReference type="EMBL" id="CAK9219275.1"/>
    </source>
</evidence>